<dbReference type="SUPFAM" id="SSF52540">
    <property type="entry name" value="P-loop containing nucleoside triphosphate hydrolases"/>
    <property type="match status" value="1"/>
</dbReference>
<organism evidence="6 7">
    <name type="scientific">Grylomicrobium aquisgranensis</name>
    <dbReference type="NCBI Taxonomy" id="2926318"/>
    <lineage>
        <taxon>Bacteria</taxon>
        <taxon>Bacillati</taxon>
        <taxon>Bacillota</taxon>
        <taxon>Erysipelotrichia</taxon>
        <taxon>Erysipelotrichales</taxon>
        <taxon>Erysipelotrichaceae</taxon>
        <taxon>Grylomicrobium</taxon>
    </lineage>
</organism>
<sequence length="213" mass="24018">MIKFENVTKVIQKNTVIRNVTLELHQGHIYGLCGYNGCGKTMLMRLMCGLILPTEGKVLIDDKQLGNDIDFPDRTGVLIENPVFLGGYDGFHNLKFLADLNGYINDDDIRETLDRVGLGDNQKKVKKYSLGMKQRLGIAAAIMEKPEIILLDEPTNALDAAGVEMIEQILLEEKKRGALIVLACHYDQFLRKVSDCIYHMDNGQIIEKELLHE</sequence>
<dbReference type="PROSITE" id="PS50893">
    <property type="entry name" value="ABC_TRANSPORTER_2"/>
    <property type="match status" value="1"/>
</dbReference>
<proteinExistence type="inferred from homology"/>
<dbReference type="InterPro" id="IPR003593">
    <property type="entry name" value="AAA+_ATPase"/>
</dbReference>
<comment type="caution">
    <text evidence="6">The sequence shown here is derived from an EMBL/GenBank/DDBJ whole genome shotgun (WGS) entry which is preliminary data.</text>
</comment>
<dbReference type="GO" id="GO:0005524">
    <property type="term" value="F:ATP binding"/>
    <property type="evidence" value="ECO:0007669"/>
    <property type="project" value="UniProtKB-KW"/>
</dbReference>
<dbReference type="InterPro" id="IPR017871">
    <property type="entry name" value="ABC_transporter-like_CS"/>
</dbReference>
<dbReference type="PANTHER" id="PTHR43335:SF4">
    <property type="entry name" value="ABC TRANSPORTER, ATP-BINDING PROTEIN"/>
    <property type="match status" value="1"/>
</dbReference>
<gene>
    <name evidence="6" type="ORF">MOZ60_02480</name>
</gene>
<name>A0AB35U1E8_9FIRM</name>
<protein>
    <submittedName>
        <fullName evidence="6">ATP-binding cassette domain-containing protein</fullName>
    </submittedName>
</protein>
<comment type="similarity">
    <text evidence="1">Belongs to the ABC transporter superfamily.</text>
</comment>
<dbReference type="PROSITE" id="PS00211">
    <property type="entry name" value="ABC_TRANSPORTER_1"/>
    <property type="match status" value="1"/>
</dbReference>
<dbReference type="GO" id="GO:0016887">
    <property type="term" value="F:ATP hydrolysis activity"/>
    <property type="evidence" value="ECO:0007669"/>
    <property type="project" value="InterPro"/>
</dbReference>
<evidence type="ECO:0000256" key="1">
    <source>
        <dbReference type="ARBA" id="ARBA00005417"/>
    </source>
</evidence>
<keyword evidence="7" id="KW-1185">Reference proteome</keyword>
<dbReference type="RefSeq" id="WP_108774766.1">
    <property type="nucleotide sequence ID" value="NZ_JALBUR010000003.1"/>
</dbReference>
<keyword evidence="3" id="KW-0547">Nucleotide-binding</keyword>
<accession>A0AB35U1E8</accession>
<dbReference type="SMART" id="SM00382">
    <property type="entry name" value="AAA"/>
    <property type="match status" value="1"/>
</dbReference>
<evidence type="ECO:0000256" key="2">
    <source>
        <dbReference type="ARBA" id="ARBA00022448"/>
    </source>
</evidence>
<keyword evidence="2" id="KW-0813">Transport</keyword>
<evidence type="ECO:0000256" key="4">
    <source>
        <dbReference type="ARBA" id="ARBA00022840"/>
    </source>
</evidence>
<dbReference type="Pfam" id="PF00005">
    <property type="entry name" value="ABC_tran"/>
    <property type="match status" value="1"/>
</dbReference>
<evidence type="ECO:0000259" key="5">
    <source>
        <dbReference type="PROSITE" id="PS50893"/>
    </source>
</evidence>
<feature type="domain" description="ABC transporter" evidence="5">
    <location>
        <begin position="2"/>
        <end position="213"/>
    </location>
</feature>
<dbReference type="InterPro" id="IPR027417">
    <property type="entry name" value="P-loop_NTPase"/>
</dbReference>
<evidence type="ECO:0000313" key="7">
    <source>
        <dbReference type="Proteomes" id="UP001286174"/>
    </source>
</evidence>
<dbReference type="InterPro" id="IPR003439">
    <property type="entry name" value="ABC_transporter-like_ATP-bd"/>
</dbReference>
<dbReference type="AlphaFoldDB" id="A0AB35U1E8"/>
<dbReference type="Gene3D" id="3.40.50.300">
    <property type="entry name" value="P-loop containing nucleotide triphosphate hydrolases"/>
    <property type="match status" value="1"/>
</dbReference>
<dbReference type="Proteomes" id="UP001286174">
    <property type="component" value="Unassembled WGS sequence"/>
</dbReference>
<reference evidence="6 7" key="1">
    <citation type="submission" date="2022-03" db="EMBL/GenBank/DDBJ databases">
        <title>Novel taxa within the pig intestine.</title>
        <authorList>
            <person name="Wylensek D."/>
            <person name="Bishof K."/>
            <person name="Afrizal A."/>
            <person name="Clavel T."/>
        </authorList>
    </citation>
    <scope>NUCLEOTIDE SEQUENCE [LARGE SCALE GENOMIC DNA]</scope>
    <source>
        <strain evidence="6 7">CLA-KB-P133</strain>
    </source>
</reference>
<evidence type="ECO:0000313" key="6">
    <source>
        <dbReference type="EMBL" id="MDX8418956.1"/>
    </source>
</evidence>
<dbReference type="EMBL" id="JALBUR010000003">
    <property type="protein sequence ID" value="MDX8418956.1"/>
    <property type="molecule type" value="Genomic_DNA"/>
</dbReference>
<dbReference type="PANTHER" id="PTHR43335">
    <property type="entry name" value="ABC TRANSPORTER, ATP-BINDING PROTEIN"/>
    <property type="match status" value="1"/>
</dbReference>
<evidence type="ECO:0000256" key="3">
    <source>
        <dbReference type="ARBA" id="ARBA00022741"/>
    </source>
</evidence>
<keyword evidence="4 6" id="KW-0067">ATP-binding</keyword>